<dbReference type="SFLD" id="SFLDG01067">
    <property type="entry name" value="SPASM/twitch_domain_containing"/>
    <property type="match status" value="1"/>
</dbReference>
<dbReference type="InterPro" id="IPR022563">
    <property type="entry name" value="DUF3463"/>
</dbReference>
<evidence type="ECO:0000256" key="3">
    <source>
        <dbReference type="ARBA" id="ARBA00023004"/>
    </source>
</evidence>
<evidence type="ECO:0000256" key="1">
    <source>
        <dbReference type="ARBA" id="ARBA00022691"/>
    </source>
</evidence>
<dbReference type="CDD" id="cd01335">
    <property type="entry name" value="Radical_SAM"/>
    <property type="match status" value="1"/>
</dbReference>
<dbReference type="RefSeq" id="WP_369611043.1">
    <property type="nucleotide sequence ID" value="NZ_AP031322.1"/>
</dbReference>
<gene>
    <name evidence="6" type="ORF">SJAV_07910</name>
</gene>
<keyword evidence="1" id="KW-0949">S-adenosyl-L-methionine</keyword>
<evidence type="ECO:0000259" key="5">
    <source>
        <dbReference type="PROSITE" id="PS51918"/>
    </source>
</evidence>
<protein>
    <submittedName>
        <fullName evidence="6">PTO1314 family radical SAM protein</fullName>
    </submittedName>
</protein>
<evidence type="ECO:0000256" key="4">
    <source>
        <dbReference type="ARBA" id="ARBA00023014"/>
    </source>
</evidence>
<dbReference type="SFLD" id="SFLDS00029">
    <property type="entry name" value="Radical_SAM"/>
    <property type="match status" value="1"/>
</dbReference>
<dbReference type="GO" id="GO:0051539">
    <property type="term" value="F:4 iron, 4 sulfur cluster binding"/>
    <property type="evidence" value="ECO:0007669"/>
    <property type="project" value="UniProtKB-KW"/>
</dbReference>
<keyword evidence="2" id="KW-0479">Metal-binding</keyword>
<dbReference type="NCBIfam" id="TIGR03961">
    <property type="entry name" value="rSAM_PTO1314"/>
    <property type="match status" value="1"/>
</dbReference>
<dbReference type="PROSITE" id="PS51918">
    <property type="entry name" value="RADICAL_SAM"/>
    <property type="match status" value="1"/>
</dbReference>
<dbReference type="InterPro" id="IPR023863">
    <property type="entry name" value="rSAM_PTO1314"/>
</dbReference>
<proteinExistence type="predicted"/>
<keyword evidence="3" id="KW-0408">Iron</keyword>
<dbReference type="EMBL" id="AP031322">
    <property type="protein sequence ID" value="BFH72847.1"/>
    <property type="molecule type" value="Genomic_DNA"/>
</dbReference>
<dbReference type="InterPro" id="IPR007197">
    <property type="entry name" value="rSAM"/>
</dbReference>
<keyword evidence="4" id="KW-0411">Iron-sulfur</keyword>
<dbReference type="PANTHER" id="PTHR11228">
    <property type="entry name" value="RADICAL SAM DOMAIN PROTEIN"/>
    <property type="match status" value="1"/>
</dbReference>
<sequence length="347" mass="40165">MGKVKSMTIGNFLRLVKGRGIKKMPLIAGHKLLYSCNLRCRMCPFWRRKDERLLSLEEEIKMMNALQTAGVLFMGFEGGEPLLRKDLPEILEESSKRFYTSLVTNGWLLKDKVREIRDYVDYLFVSIDGIGETHDKIRGINGAFERAIEGIKESVKQGIQTGISFTLTEENTNEIINVINLAEKLGVRVNVQVAYDYSTAEKLSPSGEKLKKALETLIELKERGKPIIESEDYFKAILSSWFYNIPWICKPWITINIDPQGKIILPCYVIGEYRGDKKVWEVDIVKLWNEYDWDKYSLCNKCALSCYLEPSLFTWRNPRLVKERIVQPMIEVISSNFKKKLTNKKII</sequence>
<dbReference type="PANTHER" id="PTHR11228:SF7">
    <property type="entry name" value="PQQA PEPTIDE CYCLASE"/>
    <property type="match status" value="1"/>
</dbReference>
<dbReference type="InterPro" id="IPR050377">
    <property type="entry name" value="Radical_SAM_PqqE_MftC-like"/>
</dbReference>
<reference evidence="6" key="1">
    <citation type="submission" date="2024-03" db="EMBL/GenBank/DDBJ databases">
        <title>Complete genome sequence of Sulfurisphaera javensis strain KD-1.</title>
        <authorList>
            <person name="Sakai H."/>
            <person name="Nur N."/>
            <person name="Suwanto A."/>
            <person name="Kurosawa N."/>
        </authorList>
    </citation>
    <scope>NUCLEOTIDE SEQUENCE</scope>
    <source>
        <strain evidence="6">KD-1</strain>
    </source>
</reference>
<evidence type="ECO:0000313" key="6">
    <source>
        <dbReference type="EMBL" id="BFH72847.1"/>
    </source>
</evidence>
<dbReference type="KEGG" id="sjv:SJAV_07910"/>
<dbReference type="InterPro" id="IPR058240">
    <property type="entry name" value="rSAM_sf"/>
</dbReference>
<feature type="domain" description="Radical SAM core" evidence="5">
    <location>
        <begin position="16"/>
        <end position="232"/>
    </location>
</feature>
<dbReference type="InterPro" id="IPR013785">
    <property type="entry name" value="Aldolase_TIM"/>
</dbReference>
<dbReference type="Gene3D" id="3.20.20.70">
    <property type="entry name" value="Aldolase class I"/>
    <property type="match status" value="1"/>
</dbReference>
<dbReference type="AlphaFoldDB" id="A0AAT9GPX4"/>
<dbReference type="Pfam" id="PF04055">
    <property type="entry name" value="Radical_SAM"/>
    <property type="match status" value="1"/>
</dbReference>
<evidence type="ECO:0000256" key="2">
    <source>
        <dbReference type="ARBA" id="ARBA00022723"/>
    </source>
</evidence>
<organism evidence="6">
    <name type="scientific">Sulfurisphaera javensis</name>
    <dbReference type="NCBI Taxonomy" id="2049879"/>
    <lineage>
        <taxon>Archaea</taxon>
        <taxon>Thermoproteota</taxon>
        <taxon>Thermoprotei</taxon>
        <taxon>Sulfolobales</taxon>
        <taxon>Sulfolobaceae</taxon>
        <taxon>Sulfurisphaera</taxon>
    </lineage>
</organism>
<dbReference type="InterPro" id="IPR006638">
    <property type="entry name" value="Elp3/MiaA/NifB-like_rSAM"/>
</dbReference>
<dbReference type="GO" id="GO:0003824">
    <property type="term" value="F:catalytic activity"/>
    <property type="evidence" value="ECO:0007669"/>
    <property type="project" value="InterPro"/>
</dbReference>
<dbReference type="SUPFAM" id="SSF102114">
    <property type="entry name" value="Radical SAM enzymes"/>
    <property type="match status" value="1"/>
</dbReference>
<accession>A0AAT9GPX4</accession>
<name>A0AAT9GPX4_9CREN</name>
<dbReference type="Pfam" id="PF11946">
    <property type="entry name" value="DUF3463"/>
    <property type="match status" value="1"/>
</dbReference>
<dbReference type="GeneID" id="92353723"/>
<dbReference type="GO" id="GO:0046872">
    <property type="term" value="F:metal ion binding"/>
    <property type="evidence" value="ECO:0007669"/>
    <property type="project" value="UniProtKB-KW"/>
</dbReference>
<dbReference type="SMART" id="SM00729">
    <property type="entry name" value="Elp3"/>
    <property type="match status" value="1"/>
</dbReference>
<dbReference type="GO" id="GO:0006783">
    <property type="term" value="P:heme biosynthetic process"/>
    <property type="evidence" value="ECO:0007669"/>
    <property type="project" value="TreeGrafter"/>
</dbReference>